<evidence type="ECO:0000256" key="6">
    <source>
        <dbReference type="SAM" id="MobiDB-lite"/>
    </source>
</evidence>
<evidence type="ECO:0000256" key="4">
    <source>
        <dbReference type="ARBA" id="ARBA00022833"/>
    </source>
</evidence>
<evidence type="ECO:0000256" key="5">
    <source>
        <dbReference type="PROSITE-ProRule" id="PRU00175"/>
    </source>
</evidence>
<dbReference type="PANTHER" id="PTHR24103">
    <property type="entry name" value="E3 UBIQUITIN-PROTEIN LIGASE TRIM"/>
    <property type="match status" value="1"/>
</dbReference>
<accession>A0ABD2G3Q6</accession>
<dbReference type="EMBL" id="JBIYXZ010002084">
    <property type="protein sequence ID" value="KAL3047868.1"/>
    <property type="molecule type" value="Genomic_DNA"/>
</dbReference>
<dbReference type="Pfam" id="PF00097">
    <property type="entry name" value="zf-C3HC4"/>
    <property type="match status" value="1"/>
</dbReference>
<dbReference type="Proteomes" id="UP001619887">
    <property type="component" value="Unassembled WGS sequence"/>
</dbReference>
<feature type="compositionally biased region" description="Polar residues" evidence="6">
    <location>
        <begin position="44"/>
        <end position="53"/>
    </location>
</feature>
<comment type="similarity">
    <text evidence="1">Belongs to the TRIM/RBCC family.</text>
</comment>
<gene>
    <name evidence="8" type="ORF">OYC64_021935</name>
</gene>
<name>A0ABD2G3Q6_PAGBO</name>
<organism evidence="8 9">
    <name type="scientific">Pagothenia borchgrevinki</name>
    <name type="common">Bald rockcod</name>
    <name type="synonym">Trematomus borchgrevinki</name>
    <dbReference type="NCBI Taxonomy" id="8213"/>
    <lineage>
        <taxon>Eukaryota</taxon>
        <taxon>Metazoa</taxon>
        <taxon>Chordata</taxon>
        <taxon>Craniata</taxon>
        <taxon>Vertebrata</taxon>
        <taxon>Euteleostomi</taxon>
        <taxon>Actinopterygii</taxon>
        <taxon>Neopterygii</taxon>
        <taxon>Teleostei</taxon>
        <taxon>Neoteleostei</taxon>
        <taxon>Acanthomorphata</taxon>
        <taxon>Eupercaria</taxon>
        <taxon>Perciformes</taxon>
        <taxon>Notothenioidei</taxon>
        <taxon>Nototheniidae</taxon>
        <taxon>Pagothenia</taxon>
    </lineage>
</organism>
<feature type="region of interest" description="Disordered" evidence="6">
    <location>
        <begin position="1"/>
        <end position="84"/>
    </location>
</feature>
<comment type="caution">
    <text evidence="8">The sequence shown here is derived from an EMBL/GenBank/DDBJ whole genome shotgun (WGS) entry which is preliminary data.</text>
</comment>
<dbReference type="PROSITE" id="PS00518">
    <property type="entry name" value="ZF_RING_1"/>
    <property type="match status" value="1"/>
</dbReference>
<feature type="domain" description="RING-type" evidence="7">
    <location>
        <begin position="93"/>
        <end position="135"/>
    </location>
</feature>
<evidence type="ECO:0000259" key="7">
    <source>
        <dbReference type="PROSITE" id="PS50089"/>
    </source>
</evidence>
<evidence type="ECO:0000313" key="8">
    <source>
        <dbReference type="EMBL" id="KAL3047868.1"/>
    </source>
</evidence>
<dbReference type="Gene3D" id="3.30.40.10">
    <property type="entry name" value="Zinc/RING finger domain, C3HC4 (zinc finger)"/>
    <property type="match status" value="1"/>
</dbReference>
<keyword evidence="2" id="KW-0479">Metal-binding</keyword>
<evidence type="ECO:0000256" key="2">
    <source>
        <dbReference type="ARBA" id="ARBA00022723"/>
    </source>
</evidence>
<keyword evidence="4" id="KW-0862">Zinc</keyword>
<feature type="compositionally biased region" description="Acidic residues" evidence="6">
    <location>
        <begin position="1"/>
        <end position="11"/>
    </location>
</feature>
<proteinExistence type="inferred from homology"/>
<sequence length="165" mass="18209">MSDLKEEEEDTSSVSSGLSLKSDWSMDPPPVFSNEPGPSDTKQRAGSTVSMWSLKSDRSKGWLPPDFSNEPGPSDTKGKRKSPVPVEEQLSSCALCQDVLKDPVSTSCGHWFCRQCITSYWEQRPPSGDPCCPQCGRKIQNQSWPADSQSDQLCTSREWSAGGFR</sequence>
<evidence type="ECO:0000256" key="3">
    <source>
        <dbReference type="ARBA" id="ARBA00022771"/>
    </source>
</evidence>
<dbReference type="InterPro" id="IPR018957">
    <property type="entry name" value="Znf_C3HC4_RING-type"/>
</dbReference>
<evidence type="ECO:0000313" key="9">
    <source>
        <dbReference type="Proteomes" id="UP001619887"/>
    </source>
</evidence>
<protein>
    <recommendedName>
        <fullName evidence="7">RING-type domain-containing protein</fullName>
    </recommendedName>
</protein>
<dbReference type="GO" id="GO:0008270">
    <property type="term" value="F:zinc ion binding"/>
    <property type="evidence" value="ECO:0007669"/>
    <property type="project" value="UniProtKB-KW"/>
</dbReference>
<evidence type="ECO:0000256" key="1">
    <source>
        <dbReference type="ARBA" id="ARBA00008518"/>
    </source>
</evidence>
<dbReference type="AlphaFoldDB" id="A0ABD2G3Q6"/>
<keyword evidence="3 5" id="KW-0863">Zinc-finger</keyword>
<dbReference type="InterPro" id="IPR001841">
    <property type="entry name" value="Znf_RING"/>
</dbReference>
<dbReference type="InterPro" id="IPR017907">
    <property type="entry name" value="Znf_RING_CS"/>
</dbReference>
<dbReference type="PROSITE" id="PS50089">
    <property type="entry name" value="ZF_RING_2"/>
    <property type="match status" value="1"/>
</dbReference>
<dbReference type="SUPFAM" id="SSF57850">
    <property type="entry name" value="RING/U-box"/>
    <property type="match status" value="1"/>
</dbReference>
<dbReference type="SMART" id="SM00184">
    <property type="entry name" value="RING"/>
    <property type="match status" value="1"/>
</dbReference>
<dbReference type="InterPro" id="IPR013083">
    <property type="entry name" value="Znf_RING/FYVE/PHD"/>
</dbReference>
<feature type="compositionally biased region" description="Low complexity" evidence="6">
    <location>
        <begin position="12"/>
        <end position="25"/>
    </location>
</feature>
<reference evidence="8 9" key="2">
    <citation type="journal article" date="2024" name="G3 (Bethesda)">
        <title>The genome of the cryopelagic Antarctic bald notothen, Trematomus borchgrevinki.</title>
        <authorList>
            <person name="Rayamajhi N."/>
            <person name="Rivera-Colon A.G."/>
            <person name="Minhas B.F."/>
            <person name="Cheng C.C."/>
            <person name="Catchen J.M."/>
        </authorList>
    </citation>
    <scope>NUCLEOTIDE SEQUENCE [LARGE SCALE GENOMIC DNA]</scope>
    <source>
        <strain evidence="8">AGRC-2024</strain>
    </source>
</reference>
<dbReference type="InterPro" id="IPR050143">
    <property type="entry name" value="TRIM/RBCC"/>
</dbReference>
<keyword evidence="9" id="KW-1185">Reference proteome</keyword>
<reference evidence="8 9" key="1">
    <citation type="journal article" date="2022" name="G3 (Bethesda)">
        <title>Evaluating Illumina-, Nanopore-, and PacBio-based genome assembly strategies with the bald notothen, Trematomus borchgrevinki.</title>
        <authorList>
            <person name="Rayamajhi N."/>
            <person name="Cheng C.C."/>
            <person name="Catchen J.M."/>
        </authorList>
    </citation>
    <scope>NUCLEOTIDE SEQUENCE [LARGE SCALE GENOMIC DNA]</scope>
    <source>
        <strain evidence="8">AGRC-2024</strain>
    </source>
</reference>